<dbReference type="RefSeq" id="WP_221425177.1">
    <property type="nucleotide sequence ID" value="NZ_CP081295.1"/>
</dbReference>
<evidence type="ECO:0000313" key="1">
    <source>
        <dbReference type="EMBL" id="QZD89697.1"/>
    </source>
</evidence>
<reference evidence="1 2" key="1">
    <citation type="submission" date="2021-08" db="EMBL/GenBank/DDBJ databases">
        <title>Comparative Genomics Analysis of the Genus Qipengyuania Reveals Extensive Genetic Diversity and Metabolic Versatility, Including the Description of Fifteen Novel Species.</title>
        <authorList>
            <person name="Liu Y."/>
        </authorList>
    </citation>
    <scope>NUCLEOTIDE SEQUENCE [LARGE SCALE GENOMIC DNA]</scope>
    <source>
        <strain evidence="1 2">1NDH13</strain>
    </source>
</reference>
<protein>
    <submittedName>
        <fullName evidence="1">Uncharacterized protein</fullName>
    </submittedName>
</protein>
<gene>
    <name evidence="1" type="ORF">K3148_12975</name>
</gene>
<sequence>MSDKGIAALPDRPVLLTIADVTVSDGTQYSVTTGYGPRGAFYKAEYSDRIVHYSTDGETAYSLEGGERTEIPESYIFHIESQLFHAQVSEFAELNEGVSMIRSCGTEDAPCREKIGNEGSRFFGVHYRALQSDPRTGIPFAILAYRKGQSPIVARFSDWRTVDGMPLAYRVVVEDGVRTFDYRYRSIEGL</sequence>
<keyword evidence="2" id="KW-1185">Reference proteome</keyword>
<evidence type="ECO:0000313" key="2">
    <source>
        <dbReference type="Proteomes" id="UP000824281"/>
    </source>
</evidence>
<dbReference type="Proteomes" id="UP000824281">
    <property type="component" value="Chromosome"/>
</dbReference>
<proteinExistence type="predicted"/>
<dbReference type="EMBL" id="CP081295">
    <property type="protein sequence ID" value="QZD89697.1"/>
    <property type="molecule type" value="Genomic_DNA"/>
</dbReference>
<name>A0ABX8ZL07_9SPHN</name>
<organism evidence="1 2">
    <name type="scientific">Qipengyuania aurantiaca</name>
    <dbReference type="NCBI Taxonomy" id="2867233"/>
    <lineage>
        <taxon>Bacteria</taxon>
        <taxon>Pseudomonadati</taxon>
        <taxon>Pseudomonadota</taxon>
        <taxon>Alphaproteobacteria</taxon>
        <taxon>Sphingomonadales</taxon>
        <taxon>Erythrobacteraceae</taxon>
        <taxon>Qipengyuania</taxon>
    </lineage>
</organism>
<accession>A0ABX8ZL07</accession>